<comment type="caution">
    <text evidence="3">The sequence shown here is derived from an EMBL/GenBank/DDBJ whole genome shotgun (WGS) entry which is preliminary data.</text>
</comment>
<keyword evidence="4" id="KW-1185">Reference proteome</keyword>
<accession>A0A812HYK2</accession>
<dbReference type="AlphaFoldDB" id="A0A812HYK2"/>
<dbReference type="SUPFAM" id="SSF50939">
    <property type="entry name" value="Sialidases"/>
    <property type="match status" value="1"/>
</dbReference>
<reference evidence="3" key="1">
    <citation type="submission" date="2021-02" db="EMBL/GenBank/DDBJ databases">
        <authorList>
            <person name="Dougan E. K."/>
            <person name="Rhodes N."/>
            <person name="Thang M."/>
            <person name="Chan C."/>
        </authorList>
    </citation>
    <scope>NUCLEOTIDE SEQUENCE</scope>
</reference>
<dbReference type="InterPro" id="IPR015915">
    <property type="entry name" value="Kelch-typ_b-propeller"/>
</dbReference>
<evidence type="ECO:0000259" key="2">
    <source>
        <dbReference type="Pfam" id="PF13205"/>
    </source>
</evidence>
<dbReference type="Pfam" id="PF13205">
    <property type="entry name" value="Big_5"/>
    <property type="match status" value="1"/>
</dbReference>
<evidence type="ECO:0000313" key="3">
    <source>
        <dbReference type="EMBL" id="CAE6965254.1"/>
    </source>
</evidence>
<sequence length="804" mass="87268">MAHSEKDLIWATRTTGHALRDQLIEHRCFDGVSELVADDEVMGLEVSSGVAAEHLLLDGMQALLVSQGLRPGRLHALRSDVLGVLRDEDGNPMLPVTSGLEFWVQPDDSRFPEILVQVPAHMSHAATDSNITIFFNEELQADVNGSINISDGMQEEIIALSAPSNLPGTGYVLLQGSVVVINPAMDFGLNREVTVTFDQGIFRDLAGNPFKGLSEGEYVFYSAPAAFSLVAPYVRYPNFREPRFTPRAGAMLHHVNGTFLLSGGETGGFCLADTWVSQTGEDWTQVEGVTSQDFFRTIPLIAYSPTVVDKEGCVWLLGGTCNDESGTLWKTCDIGRSWMHVSRPTAIPFGQEVPPSFPATFHDHAMAILGGWQLVIADVSPGSSEAIWRFVTSTAERVQRVGGGRADDPSRAAPLGFGLRRSPKLLATSAAGLFILGGHLCAPGEFFCTAFFNDVWFSPDGGAHWHCKTMSYAAGWDMSQLLSWHGVGKHFGAELTLDDTIYVLGGQLPGTEEAIPFAYQSYPGLQDVYLTDGQPFMILPGSIELGVPPALPTDHFRLMFGEHVRLAMPGRYARFIELPGNYTEYADNATEVGEGMDVREATISVMGKDLILRPLMPLAQGRSYQVEVDALVVEDLAGNRFGHLTGSNLQVHILEDPEAPYLVSMLPASGSTGVEPWAVLTLTFSEAVQAGNGSLQVIPKIAYGALLELPVSEAVLVREKAVLPSRPHPQAVFRLPPGKRYTPDMARSPSITALREKLCDSPIAGEEYVVSLPSGLLRDRLGNEASCLVRAYPVLSPCEPRLAY</sequence>
<dbReference type="InterPro" id="IPR036278">
    <property type="entry name" value="Sialidase_sf"/>
</dbReference>
<organism evidence="3 4">
    <name type="scientific">Symbiodinium natans</name>
    <dbReference type="NCBI Taxonomy" id="878477"/>
    <lineage>
        <taxon>Eukaryota</taxon>
        <taxon>Sar</taxon>
        <taxon>Alveolata</taxon>
        <taxon>Dinophyceae</taxon>
        <taxon>Suessiales</taxon>
        <taxon>Symbiodiniaceae</taxon>
        <taxon>Symbiodinium</taxon>
    </lineage>
</organism>
<dbReference type="Gene3D" id="2.120.10.80">
    <property type="entry name" value="Kelch-type beta propeller"/>
    <property type="match status" value="1"/>
</dbReference>
<gene>
    <name evidence="3" type="ORF">SNAT2548_LOCUS2147</name>
</gene>
<evidence type="ECO:0000256" key="1">
    <source>
        <dbReference type="ARBA" id="ARBA00022729"/>
    </source>
</evidence>
<name>A0A812HYK2_9DINO</name>
<dbReference type="Proteomes" id="UP000604046">
    <property type="component" value="Unassembled WGS sequence"/>
</dbReference>
<dbReference type="OrthoDB" id="442041at2759"/>
<dbReference type="InterPro" id="IPR032812">
    <property type="entry name" value="SbsA_Ig"/>
</dbReference>
<proteinExistence type="predicted"/>
<feature type="domain" description="SbsA Ig-like" evidence="2">
    <location>
        <begin position="110"/>
        <end position="214"/>
    </location>
</feature>
<protein>
    <recommendedName>
        <fullName evidence="2">SbsA Ig-like domain-containing protein</fullName>
    </recommendedName>
</protein>
<keyword evidence="1" id="KW-0732">Signal</keyword>
<dbReference type="EMBL" id="CAJNDS010000119">
    <property type="protein sequence ID" value="CAE6965254.1"/>
    <property type="molecule type" value="Genomic_DNA"/>
</dbReference>
<evidence type="ECO:0000313" key="4">
    <source>
        <dbReference type="Proteomes" id="UP000604046"/>
    </source>
</evidence>